<sequence>MHRGGKGCTCKRRTRKDTNRNTELARAGPQVQYASMGRRRVRFLCAVAATLASRLWSGVVLLAVG</sequence>
<evidence type="ECO:0000256" key="2">
    <source>
        <dbReference type="SAM" id="Phobius"/>
    </source>
</evidence>
<proteinExistence type="predicted"/>
<feature type="compositionally biased region" description="Basic residues" evidence="1">
    <location>
        <begin position="1"/>
        <end position="15"/>
    </location>
</feature>
<dbReference type="Proteomes" id="UP000315234">
    <property type="component" value="Unassembled WGS sequence"/>
</dbReference>
<gene>
    <name evidence="3" type="ORF">Cst04h_10070</name>
    <name evidence="4" type="ORF">Cst04h_28990</name>
</gene>
<organism evidence="4 5">
    <name type="scientific">Corynebacterium striatum</name>
    <dbReference type="NCBI Taxonomy" id="43770"/>
    <lineage>
        <taxon>Bacteria</taxon>
        <taxon>Bacillati</taxon>
        <taxon>Actinomycetota</taxon>
        <taxon>Actinomycetes</taxon>
        <taxon>Mycobacteriales</taxon>
        <taxon>Corynebacteriaceae</taxon>
        <taxon>Corynebacterium</taxon>
    </lineage>
</organism>
<feature type="region of interest" description="Disordered" evidence="1">
    <location>
        <begin position="1"/>
        <end position="25"/>
    </location>
</feature>
<evidence type="ECO:0000256" key="1">
    <source>
        <dbReference type="SAM" id="MobiDB-lite"/>
    </source>
</evidence>
<protein>
    <submittedName>
        <fullName evidence="4">Uncharacterized protein</fullName>
    </submittedName>
</protein>
<name>A0ABC9ZR96_CORST</name>
<comment type="caution">
    <text evidence="4">The sequence shown here is derived from an EMBL/GenBank/DDBJ whole genome shotgun (WGS) entry which is preliminary data.</text>
</comment>
<accession>A0ABC9ZR96</accession>
<dbReference type="AlphaFoldDB" id="A0ABC9ZR96"/>
<keyword evidence="2" id="KW-0812">Transmembrane</keyword>
<reference evidence="4 5" key="1">
    <citation type="submission" date="2019-06" db="EMBL/GenBank/DDBJ databases">
        <title>Draft genome sequence of Corynebacterium striatum NBRC 15291.</title>
        <authorList>
            <person name="Miura T."/>
            <person name="Furukawa M."/>
            <person name="Shimamura M."/>
            <person name="Ohyama Y."/>
            <person name="Yamazoe A."/>
            <person name="Kawasaki H."/>
        </authorList>
    </citation>
    <scope>NUCLEOTIDE SEQUENCE [LARGE SCALE GENOMIC DNA]</scope>
    <source>
        <strain evidence="4 5">NBRC 15291</strain>
    </source>
</reference>
<feature type="transmembrane region" description="Helical" evidence="2">
    <location>
        <begin position="43"/>
        <end position="64"/>
    </location>
</feature>
<evidence type="ECO:0000313" key="3">
    <source>
        <dbReference type="EMBL" id="GEA42837.1"/>
    </source>
</evidence>
<evidence type="ECO:0000313" key="5">
    <source>
        <dbReference type="Proteomes" id="UP000315234"/>
    </source>
</evidence>
<keyword evidence="2" id="KW-0472">Membrane</keyword>
<keyword evidence="2" id="KW-1133">Transmembrane helix</keyword>
<dbReference type="EMBL" id="BJLD01000017">
    <property type="protein sequence ID" value="GEA44729.1"/>
    <property type="molecule type" value="Genomic_DNA"/>
</dbReference>
<dbReference type="EMBL" id="BJLD01000001">
    <property type="protein sequence ID" value="GEA42837.1"/>
    <property type="molecule type" value="Genomic_DNA"/>
</dbReference>
<evidence type="ECO:0000313" key="4">
    <source>
        <dbReference type="EMBL" id="GEA44729.1"/>
    </source>
</evidence>